<dbReference type="SMART" id="SM00591">
    <property type="entry name" value="RWD"/>
    <property type="match status" value="1"/>
</dbReference>
<dbReference type="Proteomes" id="UP000460718">
    <property type="component" value="Unassembled WGS sequence"/>
</dbReference>
<feature type="compositionally biased region" description="Acidic residues" evidence="2">
    <location>
        <begin position="232"/>
        <end position="243"/>
    </location>
</feature>
<name>A0A6A3L9R9_9STRA</name>
<dbReference type="Pfam" id="PF16543">
    <property type="entry name" value="DFRP_C"/>
    <property type="match status" value="1"/>
</dbReference>
<dbReference type="InterPro" id="IPR040213">
    <property type="entry name" value="GIR2-like"/>
</dbReference>
<feature type="domain" description="RWD" evidence="3">
    <location>
        <begin position="10"/>
        <end position="114"/>
    </location>
</feature>
<sequence length="243" mass="27584">MTDYKEEQAMEVEALEAIYMDDFTQLSDEPLTYQVHVVPNQDGENNFVALLLKAEIPETYPDVEPKIEVIVKKGLADSQVKEIKQLLAQQVEENMGMAMMYTLSEAVREYLVENNREGNDGSEHQEMLRRMELKKKKEDKVEADKLEKANAEAEDERREFHGTPVTVETFAAWKEKFDAEMRGAQKTSLKDEATAKLTGHQLWNKGLVTEDDAVEAVAEAEGEDAAEHDGEGVEQQDDDDDQK</sequence>
<dbReference type="InterPro" id="IPR016135">
    <property type="entry name" value="UBQ-conjugating_enzyme/RWD"/>
</dbReference>
<evidence type="ECO:0000313" key="5">
    <source>
        <dbReference type="Proteomes" id="UP000460718"/>
    </source>
</evidence>
<reference evidence="4 5" key="1">
    <citation type="submission" date="2018-09" db="EMBL/GenBank/DDBJ databases">
        <title>Genomic investigation of the strawberry pathogen Phytophthora fragariae indicates pathogenicity is determined by transcriptional variation in three key races.</title>
        <authorList>
            <person name="Adams T.M."/>
            <person name="Armitage A.D."/>
            <person name="Sobczyk M.K."/>
            <person name="Bates H.J."/>
            <person name="Dunwell J.M."/>
            <person name="Nellist C.F."/>
            <person name="Harrison R.J."/>
        </authorList>
    </citation>
    <scope>NUCLEOTIDE SEQUENCE [LARGE SCALE GENOMIC DNA]</scope>
    <source>
        <strain evidence="4 5">SCRP245</strain>
    </source>
</reference>
<dbReference type="PROSITE" id="PS50908">
    <property type="entry name" value="RWD"/>
    <property type="match status" value="1"/>
</dbReference>
<evidence type="ECO:0000313" key="4">
    <source>
        <dbReference type="EMBL" id="KAE9014577.1"/>
    </source>
</evidence>
<protein>
    <recommendedName>
        <fullName evidence="3">RWD domain-containing protein</fullName>
    </recommendedName>
</protein>
<accession>A0A6A3L9R9</accession>
<dbReference type="Pfam" id="PF05773">
    <property type="entry name" value="RWD"/>
    <property type="match status" value="1"/>
</dbReference>
<evidence type="ECO:0000256" key="2">
    <source>
        <dbReference type="SAM" id="MobiDB-lite"/>
    </source>
</evidence>
<evidence type="ECO:0000259" key="3">
    <source>
        <dbReference type="PROSITE" id="PS50908"/>
    </source>
</evidence>
<dbReference type="Gene3D" id="3.10.110.10">
    <property type="entry name" value="Ubiquitin Conjugating Enzyme"/>
    <property type="match status" value="1"/>
</dbReference>
<dbReference type="FunFam" id="3.10.110.10:FF:000075">
    <property type="entry name" value="RWD domain-containing protein (Gir2)"/>
    <property type="match status" value="1"/>
</dbReference>
<gene>
    <name evidence="4" type="ORF">PF011_g7984</name>
</gene>
<keyword evidence="1" id="KW-0175">Coiled coil</keyword>
<comment type="caution">
    <text evidence="4">The sequence shown here is derived from an EMBL/GenBank/DDBJ whole genome shotgun (WGS) entry which is preliminary data.</text>
</comment>
<feature type="region of interest" description="Disordered" evidence="2">
    <location>
        <begin position="217"/>
        <end position="243"/>
    </location>
</feature>
<evidence type="ECO:0000256" key="1">
    <source>
        <dbReference type="SAM" id="Coils"/>
    </source>
</evidence>
<feature type="coiled-coil region" evidence="1">
    <location>
        <begin position="134"/>
        <end position="163"/>
    </location>
</feature>
<dbReference type="EMBL" id="QXFW01000367">
    <property type="protein sequence ID" value="KAE9014577.1"/>
    <property type="molecule type" value="Genomic_DNA"/>
</dbReference>
<dbReference type="InterPro" id="IPR032378">
    <property type="entry name" value="ZC3H15/TMA46_C"/>
</dbReference>
<dbReference type="PANTHER" id="PTHR12292">
    <property type="entry name" value="RWD DOMAIN-CONTAINING PROTEIN"/>
    <property type="match status" value="1"/>
</dbReference>
<dbReference type="CDD" id="cd23823">
    <property type="entry name" value="RWD_GCN2"/>
    <property type="match status" value="1"/>
</dbReference>
<dbReference type="AlphaFoldDB" id="A0A6A3L9R9"/>
<dbReference type="InterPro" id="IPR006575">
    <property type="entry name" value="RWD_dom"/>
</dbReference>
<dbReference type="SUPFAM" id="SSF54495">
    <property type="entry name" value="UBC-like"/>
    <property type="match status" value="1"/>
</dbReference>
<proteinExistence type="predicted"/>
<organism evidence="4 5">
    <name type="scientific">Phytophthora fragariae</name>
    <dbReference type="NCBI Taxonomy" id="53985"/>
    <lineage>
        <taxon>Eukaryota</taxon>
        <taxon>Sar</taxon>
        <taxon>Stramenopiles</taxon>
        <taxon>Oomycota</taxon>
        <taxon>Peronosporomycetes</taxon>
        <taxon>Peronosporales</taxon>
        <taxon>Peronosporaceae</taxon>
        <taxon>Phytophthora</taxon>
    </lineage>
</organism>